<dbReference type="InterPro" id="IPR036645">
    <property type="entry name" value="Elafin-like_sf"/>
</dbReference>
<dbReference type="Proteomes" id="UP000694888">
    <property type="component" value="Unplaced"/>
</dbReference>
<organism evidence="3 4">
    <name type="scientific">Aplysia californica</name>
    <name type="common">California sea hare</name>
    <dbReference type="NCBI Taxonomy" id="6500"/>
    <lineage>
        <taxon>Eukaryota</taxon>
        <taxon>Metazoa</taxon>
        <taxon>Spiralia</taxon>
        <taxon>Lophotrochozoa</taxon>
        <taxon>Mollusca</taxon>
        <taxon>Gastropoda</taxon>
        <taxon>Heterobranchia</taxon>
        <taxon>Euthyneura</taxon>
        <taxon>Tectipleura</taxon>
        <taxon>Aplysiida</taxon>
        <taxon>Aplysioidea</taxon>
        <taxon>Aplysiidae</taxon>
        <taxon>Aplysia</taxon>
    </lineage>
</organism>
<feature type="domain" description="WAP" evidence="2">
    <location>
        <begin position="580"/>
        <end position="637"/>
    </location>
</feature>
<dbReference type="PROSITE" id="PS51390">
    <property type="entry name" value="WAP"/>
    <property type="match status" value="2"/>
</dbReference>
<dbReference type="GeneID" id="101855107"/>
<sequence length="643" mass="70587">MGTHLPIWALISLFGCSLLFVAVHSIPPPPVNIWCDEKKDECNGQQECRVVKHCDDASCPMAAMCLWKNDIDIALDNVCTRNGYLEALLTAISPHMDAFKHWTCRPGEMDCPPGSACVNDGNNGGTCCTGKPDFSKPGLCPMNDGIMCAGQECTSDAECAGDEKCCKGCGLRCVKPVQVTRCDKECPKGETCLMKTPDCQPGMVCIQAFVPTCVPIACEACRPHQECRKVKRQGPCYDGPEICDKPRIFCAMGSQDECTEDAHCGQGQQCHKLQVCASAIQAPIPIHEVVQSRKKRAVYSDLSDPFCASRNRCGPDSCGGCPKGKICKRTDIVCVKHPCDNHECVDDNECGGCLNGQVCEVFYPPCPPPVDCEALRREDPEAYCPESKCEPIATCVFPITCANVRCGTGTTCEMVKPPCHYGQSCEPARPECVSACSKECRQGFQCESLQPPCPLPAVCLESESQDCVSPTCPSLERCADVRPNSCNDLQCPGGTECKMITDTCGRGKLCRKMAKAECVPVCNKKCGRRRECKLTSKCPSDGSECKHRKKCVRKQGCPKCKPGRECALRKRCRKCRKRHVCVLSNATCPRVPKRKPNKRACKREKRRSRPCATDSQCRKKQKCCMSKCGRKICRRARKPIAFP</sequence>
<keyword evidence="3" id="KW-1185">Reference proteome</keyword>
<keyword evidence="1" id="KW-0732">Signal</keyword>
<dbReference type="Pfam" id="PF00095">
    <property type="entry name" value="WAP"/>
    <property type="match status" value="2"/>
</dbReference>
<name>A0ABM0JS40_APLCA</name>
<protein>
    <submittedName>
        <fullName evidence="4">Keratin-associated protein 10-4 isoform X1</fullName>
    </submittedName>
</protein>
<dbReference type="RefSeq" id="XP_005100260.1">
    <property type="nucleotide sequence ID" value="XM_005100203.3"/>
</dbReference>
<feature type="chain" id="PRO_5045591539" evidence="1">
    <location>
        <begin position="26"/>
        <end position="643"/>
    </location>
</feature>
<dbReference type="SMART" id="SM00217">
    <property type="entry name" value="WAP"/>
    <property type="match status" value="2"/>
</dbReference>
<proteinExistence type="predicted"/>
<gene>
    <name evidence="4" type="primary">LOC101855107</name>
</gene>
<evidence type="ECO:0000313" key="3">
    <source>
        <dbReference type="Proteomes" id="UP000694888"/>
    </source>
</evidence>
<evidence type="ECO:0000256" key="1">
    <source>
        <dbReference type="SAM" id="SignalP"/>
    </source>
</evidence>
<dbReference type="SUPFAM" id="SSF57256">
    <property type="entry name" value="Elafin-like"/>
    <property type="match status" value="1"/>
</dbReference>
<feature type="domain" description="WAP" evidence="2">
    <location>
        <begin position="133"/>
        <end position="177"/>
    </location>
</feature>
<feature type="signal peptide" evidence="1">
    <location>
        <begin position="1"/>
        <end position="25"/>
    </location>
</feature>
<reference evidence="4" key="1">
    <citation type="submission" date="2025-08" db="UniProtKB">
        <authorList>
            <consortium name="RefSeq"/>
        </authorList>
    </citation>
    <scope>IDENTIFICATION</scope>
</reference>
<dbReference type="InterPro" id="IPR008197">
    <property type="entry name" value="WAP_dom"/>
</dbReference>
<dbReference type="SMART" id="SM00274">
    <property type="entry name" value="FOLN"/>
    <property type="match status" value="4"/>
</dbReference>
<accession>A0ABM0JS40</accession>
<evidence type="ECO:0000259" key="2">
    <source>
        <dbReference type="PROSITE" id="PS51390"/>
    </source>
</evidence>
<dbReference type="InterPro" id="IPR003645">
    <property type="entry name" value="Fol_N"/>
</dbReference>
<dbReference type="Gene3D" id="4.10.75.10">
    <property type="entry name" value="Elafin-like"/>
    <property type="match status" value="2"/>
</dbReference>
<evidence type="ECO:0000313" key="4">
    <source>
        <dbReference type="RefSeq" id="XP_005100260.1"/>
    </source>
</evidence>